<name>A0A6I0F8I4_9FIRM</name>
<dbReference type="GO" id="GO:0016887">
    <property type="term" value="F:ATP hydrolysis activity"/>
    <property type="evidence" value="ECO:0007669"/>
    <property type="project" value="InterPro"/>
</dbReference>
<dbReference type="SUPFAM" id="SSF52540">
    <property type="entry name" value="P-loop containing nucleoside triphosphate hydrolases"/>
    <property type="match status" value="1"/>
</dbReference>
<keyword evidence="3" id="KW-0547">Nucleotide-binding</keyword>
<dbReference type="InterPro" id="IPR003439">
    <property type="entry name" value="ABC_transporter-like_ATP-bd"/>
</dbReference>
<keyword evidence="3" id="KW-0067">ATP-binding</keyword>
<sequence length="94" mass="10492">MITLKNASKIYEVENNKVYALDNISLTIKKGEFVCIMGSSGSGKSTLLNILGCLDRLTEGEYLLEDKNINSLKKNILAEIRNNMKKKSEHTEIG</sequence>
<dbReference type="EMBL" id="WBZC01000003">
    <property type="protein sequence ID" value="KAB3539030.1"/>
    <property type="molecule type" value="Genomic_DNA"/>
</dbReference>
<keyword evidence="1" id="KW-0813">Transport</keyword>
<feature type="domain" description="ABC transporter" evidence="2">
    <location>
        <begin position="21"/>
        <end position="80"/>
    </location>
</feature>
<protein>
    <submittedName>
        <fullName evidence="3">ATP-binding cassette domain-containing protein</fullName>
    </submittedName>
</protein>
<keyword evidence="4" id="KW-1185">Reference proteome</keyword>
<dbReference type="AlphaFoldDB" id="A0A6I0F8I4"/>
<evidence type="ECO:0000259" key="2">
    <source>
        <dbReference type="Pfam" id="PF00005"/>
    </source>
</evidence>
<gene>
    <name evidence="3" type="ORF">F8154_00920</name>
</gene>
<dbReference type="PANTHER" id="PTHR42788:SF13">
    <property type="entry name" value="ALIPHATIC SULFONATES IMPORT ATP-BINDING PROTEIN SSUB"/>
    <property type="match status" value="1"/>
</dbReference>
<dbReference type="PANTHER" id="PTHR42788">
    <property type="entry name" value="TAURINE IMPORT ATP-BINDING PROTEIN-RELATED"/>
    <property type="match status" value="1"/>
</dbReference>
<proteinExistence type="predicted"/>
<accession>A0A6I0F8I4</accession>
<dbReference type="RefSeq" id="WP_151859709.1">
    <property type="nucleotide sequence ID" value="NZ_WBZC01000003.1"/>
</dbReference>
<dbReference type="OrthoDB" id="9802264at2"/>
<organism evidence="3 4">
    <name type="scientific">Alkaliphilus pronyensis</name>
    <dbReference type="NCBI Taxonomy" id="1482732"/>
    <lineage>
        <taxon>Bacteria</taxon>
        <taxon>Bacillati</taxon>
        <taxon>Bacillota</taxon>
        <taxon>Clostridia</taxon>
        <taxon>Peptostreptococcales</taxon>
        <taxon>Natronincolaceae</taxon>
        <taxon>Alkaliphilus</taxon>
    </lineage>
</organism>
<dbReference type="Gene3D" id="3.40.50.300">
    <property type="entry name" value="P-loop containing nucleotide triphosphate hydrolases"/>
    <property type="match status" value="1"/>
</dbReference>
<dbReference type="Proteomes" id="UP000432715">
    <property type="component" value="Unassembled WGS sequence"/>
</dbReference>
<comment type="caution">
    <text evidence="3">The sequence shown here is derived from an EMBL/GenBank/DDBJ whole genome shotgun (WGS) entry which is preliminary data.</text>
</comment>
<dbReference type="InterPro" id="IPR027417">
    <property type="entry name" value="P-loop_NTPase"/>
</dbReference>
<dbReference type="Pfam" id="PF00005">
    <property type="entry name" value="ABC_tran"/>
    <property type="match status" value="1"/>
</dbReference>
<dbReference type="GO" id="GO:0005524">
    <property type="term" value="F:ATP binding"/>
    <property type="evidence" value="ECO:0007669"/>
    <property type="project" value="UniProtKB-KW"/>
</dbReference>
<reference evidence="3 4" key="1">
    <citation type="submission" date="2019-10" db="EMBL/GenBank/DDBJ databases">
        <title>Alkaliphilus serpentinus sp. nov. and Alkaliphilus pronyensis sp. nov., two novel anaerobic alkaliphilic species isolated from the serpentinized-hosted hydrothermal field of the Prony Bay (New Caledonia).</title>
        <authorList>
            <person name="Postec A."/>
        </authorList>
    </citation>
    <scope>NUCLEOTIDE SEQUENCE [LARGE SCALE GENOMIC DNA]</scope>
    <source>
        <strain evidence="3 4">LacV</strain>
    </source>
</reference>
<evidence type="ECO:0000313" key="4">
    <source>
        <dbReference type="Proteomes" id="UP000432715"/>
    </source>
</evidence>
<evidence type="ECO:0000313" key="3">
    <source>
        <dbReference type="EMBL" id="KAB3539030.1"/>
    </source>
</evidence>
<dbReference type="InterPro" id="IPR050166">
    <property type="entry name" value="ABC_transporter_ATP-bind"/>
</dbReference>
<evidence type="ECO:0000256" key="1">
    <source>
        <dbReference type="ARBA" id="ARBA00022448"/>
    </source>
</evidence>